<name>A0A1I0E6J2_9GAMM</name>
<evidence type="ECO:0000256" key="1">
    <source>
        <dbReference type="ARBA" id="ARBA00001352"/>
    </source>
</evidence>
<dbReference type="PROSITE" id="PS51918">
    <property type="entry name" value="RADICAL_SAM"/>
    <property type="match status" value="1"/>
</dbReference>
<dbReference type="InterPro" id="IPR013785">
    <property type="entry name" value="Aldolase_TIM"/>
</dbReference>
<sequence length="348" mass="39918">MTQKTINNLTIPMTQVEKTSIHNWVLDLKQVITNPYDLLKRLEIPLSEKLEADIQARKQFALRVPIAYLSRIEKNNLNDPLFLQVWTDAKELIDVPGFTLDPLEEQDSVAPGLLHKYPSRVLMILKGSCAINCRYCFRRHFPYDANPGNKKTWQLAIDYIKNTPKIDEVILSGGDPLMAKDSELAWLFEKINQIPHVRTIRLHSRLAVVIPSRITDTLLDIFRDSNKKIVLVTHINHSNEIDEIVMDKMYRLKQVNVLLLNQSVLLKDVNNSSSAIIQLSHKLFEAGILPYYLHLLDKVQGAAHFYVSDDSAKLIMKEVISELSGYLVPKLTREIAGQKSKTPIHYYD</sequence>
<keyword evidence="10" id="KW-0408">Iron</keyword>
<feature type="binding site" evidence="14">
    <location>
        <position position="129"/>
    </location>
    <ligand>
        <name>[4Fe-4S] cluster</name>
        <dbReference type="ChEBI" id="CHEBI:49883"/>
        <note>4Fe-4S-S-AdoMet</note>
    </ligand>
</feature>
<feature type="binding site" evidence="14">
    <location>
        <position position="133"/>
    </location>
    <ligand>
        <name>[4Fe-4S] cluster</name>
        <dbReference type="ChEBI" id="CHEBI:49883"/>
        <note>4Fe-4S-S-AdoMet</note>
    </ligand>
</feature>
<feature type="modified residue" description="N6-(pyridoxal phosphate)lysine" evidence="15">
    <location>
        <position position="341"/>
    </location>
</feature>
<keyword evidence="18" id="KW-1185">Reference proteome</keyword>
<dbReference type="InterPro" id="IPR003739">
    <property type="entry name" value="Lys_aminomutase/Glu_NH3_mut"/>
</dbReference>
<dbReference type="AlphaFoldDB" id="A0A1I0E6J2"/>
<evidence type="ECO:0000256" key="9">
    <source>
        <dbReference type="ARBA" id="ARBA00022898"/>
    </source>
</evidence>
<evidence type="ECO:0000256" key="8">
    <source>
        <dbReference type="ARBA" id="ARBA00022723"/>
    </source>
</evidence>
<comment type="similarity">
    <text evidence="4">Belongs to the radical SAM superfamily. KamA family.</text>
</comment>
<proteinExistence type="inferred from homology"/>
<dbReference type="SFLD" id="SFLDS00029">
    <property type="entry name" value="Radical_SAM"/>
    <property type="match status" value="1"/>
</dbReference>
<dbReference type="InterPro" id="IPR007197">
    <property type="entry name" value="rSAM"/>
</dbReference>
<dbReference type="PIRSF" id="PIRSF004911">
    <property type="entry name" value="DUF160"/>
    <property type="match status" value="1"/>
</dbReference>
<evidence type="ECO:0000256" key="4">
    <source>
        <dbReference type="ARBA" id="ARBA00008703"/>
    </source>
</evidence>
<dbReference type="STRING" id="1123402.SAMN02583745_02276"/>
<feature type="domain" description="Radical SAM core" evidence="16">
    <location>
        <begin position="115"/>
        <end position="330"/>
    </location>
</feature>
<dbReference type="Pfam" id="PF04055">
    <property type="entry name" value="Radical_SAM"/>
    <property type="match status" value="1"/>
</dbReference>
<evidence type="ECO:0000256" key="5">
    <source>
        <dbReference type="ARBA" id="ARBA00022363"/>
    </source>
</evidence>
<keyword evidence="12" id="KW-0413">Isomerase</keyword>
<dbReference type="InterPro" id="IPR058240">
    <property type="entry name" value="rSAM_sf"/>
</dbReference>
<evidence type="ECO:0000256" key="10">
    <source>
        <dbReference type="ARBA" id="ARBA00023004"/>
    </source>
</evidence>
<dbReference type="NCBIfam" id="TIGR00238">
    <property type="entry name" value="KamA family radical SAM protein"/>
    <property type="match status" value="1"/>
</dbReference>
<evidence type="ECO:0000256" key="2">
    <source>
        <dbReference type="ARBA" id="ARBA00001933"/>
    </source>
</evidence>
<evidence type="ECO:0000256" key="3">
    <source>
        <dbReference type="ARBA" id="ARBA00001966"/>
    </source>
</evidence>
<keyword evidence="11 14" id="KW-0411">Iron-sulfur</keyword>
<reference evidence="18" key="1">
    <citation type="submission" date="2016-10" db="EMBL/GenBank/DDBJ databases">
        <authorList>
            <person name="Varghese N."/>
            <person name="Submissions S."/>
        </authorList>
    </citation>
    <scope>NUCLEOTIDE SEQUENCE [LARGE SCALE GENOMIC DNA]</scope>
    <source>
        <strain evidence="18">DSM 18579</strain>
    </source>
</reference>
<gene>
    <name evidence="17" type="ORF">SAMN02583745_02276</name>
</gene>
<evidence type="ECO:0000259" key="16">
    <source>
        <dbReference type="PROSITE" id="PS51918"/>
    </source>
</evidence>
<dbReference type="PANTHER" id="PTHR30538:SF1">
    <property type="entry name" value="L-LYSINE 2,3-AMINOMUTASE"/>
    <property type="match status" value="1"/>
</dbReference>
<dbReference type="GO" id="GO:0046872">
    <property type="term" value="F:metal ion binding"/>
    <property type="evidence" value="ECO:0007669"/>
    <property type="project" value="UniProtKB-KW"/>
</dbReference>
<dbReference type="SFLD" id="SFLDG01070">
    <property type="entry name" value="PLP-dependent"/>
    <property type="match status" value="1"/>
</dbReference>
<dbReference type="CDD" id="cd01335">
    <property type="entry name" value="Radical_SAM"/>
    <property type="match status" value="1"/>
</dbReference>
<dbReference type="GO" id="GO:0016853">
    <property type="term" value="F:isomerase activity"/>
    <property type="evidence" value="ECO:0007669"/>
    <property type="project" value="UniProtKB-KW"/>
</dbReference>
<evidence type="ECO:0000256" key="14">
    <source>
        <dbReference type="PIRSR" id="PIRSR004911-1"/>
    </source>
</evidence>
<keyword evidence="6 14" id="KW-0004">4Fe-4S</keyword>
<evidence type="ECO:0000256" key="11">
    <source>
        <dbReference type="ARBA" id="ARBA00023014"/>
    </source>
</evidence>
<evidence type="ECO:0000256" key="6">
    <source>
        <dbReference type="ARBA" id="ARBA00022485"/>
    </source>
</evidence>
<evidence type="ECO:0000313" key="17">
    <source>
        <dbReference type="EMBL" id="SET40770.1"/>
    </source>
</evidence>
<dbReference type="SUPFAM" id="SSF102114">
    <property type="entry name" value="Radical SAM enzymes"/>
    <property type="match status" value="1"/>
</dbReference>
<organism evidence="17 18">
    <name type="scientific">Thorsellia anophelis DSM 18579</name>
    <dbReference type="NCBI Taxonomy" id="1123402"/>
    <lineage>
        <taxon>Bacteria</taxon>
        <taxon>Pseudomonadati</taxon>
        <taxon>Pseudomonadota</taxon>
        <taxon>Gammaproteobacteria</taxon>
        <taxon>Enterobacterales</taxon>
        <taxon>Thorselliaceae</taxon>
        <taxon>Thorsellia</taxon>
    </lineage>
</organism>
<evidence type="ECO:0000256" key="15">
    <source>
        <dbReference type="PIRSR" id="PIRSR603739-50"/>
    </source>
</evidence>
<keyword evidence="7" id="KW-0949">S-adenosyl-L-methionine</keyword>
<dbReference type="Gene3D" id="3.20.20.70">
    <property type="entry name" value="Aldolase class I"/>
    <property type="match status" value="1"/>
</dbReference>
<dbReference type="InterPro" id="IPR022462">
    <property type="entry name" value="EpmB"/>
</dbReference>
<dbReference type="Proteomes" id="UP000242642">
    <property type="component" value="Unassembled WGS sequence"/>
</dbReference>
<comment type="cofactor">
    <cofactor evidence="3">
        <name>[4Fe-4S] cluster</name>
        <dbReference type="ChEBI" id="CHEBI:49883"/>
    </cofactor>
</comment>
<dbReference type="SFLD" id="SFLDF00314">
    <property type="entry name" value="L-lysine_2_3-aminomutase_(yjeK"/>
    <property type="match status" value="1"/>
</dbReference>
<comment type="catalytic activity">
    <reaction evidence="1">
        <text>L-lysine = D-beta-lysine</text>
        <dbReference type="Rhea" id="RHEA:44148"/>
        <dbReference type="ChEBI" id="CHEBI:32551"/>
        <dbReference type="ChEBI" id="CHEBI:84138"/>
    </reaction>
</comment>
<dbReference type="NCBIfam" id="TIGR03821">
    <property type="entry name" value="EFP_modif_epmB"/>
    <property type="match status" value="1"/>
</dbReference>
<evidence type="ECO:0000256" key="7">
    <source>
        <dbReference type="ARBA" id="ARBA00022691"/>
    </source>
</evidence>
<dbReference type="PANTHER" id="PTHR30538">
    <property type="entry name" value="LYSINE 2,3-AMINOMUTASE-RELATED"/>
    <property type="match status" value="1"/>
</dbReference>
<dbReference type="EMBL" id="FOHV01000023">
    <property type="protein sequence ID" value="SET40770.1"/>
    <property type="molecule type" value="Genomic_DNA"/>
</dbReference>
<protein>
    <recommendedName>
        <fullName evidence="5">L-lysine 2,3-aminomutase</fullName>
    </recommendedName>
    <alternativeName>
        <fullName evidence="13">EF-P post-translational modification enzyme B</fullName>
    </alternativeName>
</protein>
<evidence type="ECO:0000256" key="13">
    <source>
        <dbReference type="ARBA" id="ARBA00030756"/>
    </source>
</evidence>
<accession>A0A1I0E6J2</accession>
<keyword evidence="8 14" id="KW-0479">Metal-binding</keyword>
<comment type="cofactor">
    <cofactor evidence="2 15">
        <name>pyridoxal 5'-phosphate</name>
        <dbReference type="ChEBI" id="CHEBI:597326"/>
    </cofactor>
</comment>
<dbReference type="GO" id="GO:0051539">
    <property type="term" value="F:4 iron, 4 sulfur cluster binding"/>
    <property type="evidence" value="ECO:0007669"/>
    <property type="project" value="UniProtKB-KW"/>
</dbReference>
<feature type="binding site" evidence="14">
    <location>
        <position position="136"/>
    </location>
    <ligand>
        <name>[4Fe-4S] cluster</name>
        <dbReference type="ChEBI" id="CHEBI:49883"/>
        <note>4Fe-4S-S-AdoMet</note>
    </ligand>
</feature>
<keyword evidence="9 15" id="KW-0663">Pyridoxal phosphate</keyword>
<evidence type="ECO:0000256" key="12">
    <source>
        <dbReference type="ARBA" id="ARBA00023235"/>
    </source>
</evidence>
<evidence type="ECO:0000313" key="18">
    <source>
        <dbReference type="Proteomes" id="UP000242642"/>
    </source>
</evidence>